<feature type="region of interest" description="Disordered" evidence="1">
    <location>
        <begin position="59"/>
        <end position="93"/>
    </location>
</feature>
<organism evidence="2 3">
    <name type="scientific">Lithospermum erythrorhizon</name>
    <name type="common">Purple gromwell</name>
    <name type="synonym">Lithospermum officinale var. erythrorhizon</name>
    <dbReference type="NCBI Taxonomy" id="34254"/>
    <lineage>
        <taxon>Eukaryota</taxon>
        <taxon>Viridiplantae</taxon>
        <taxon>Streptophyta</taxon>
        <taxon>Embryophyta</taxon>
        <taxon>Tracheophyta</taxon>
        <taxon>Spermatophyta</taxon>
        <taxon>Magnoliopsida</taxon>
        <taxon>eudicotyledons</taxon>
        <taxon>Gunneridae</taxon>
        <taxon>Pentapetalae</taxon>
        <taxon>asterids</taxon>
        <taxon>lamiids</taxon>
        <taxon>Boraginales</taxon>
        <taxon>Boraginaceae</taxon>
        <taxon>Boraginoideae</taxon>
        <taxon>Lithospermeae</taxon>
        <taxon>Lithospermum</taxon>
    </lineage>
</organism>
<evidence type="ECO:0000313" key="3">
    <source>
        <dbReference type="Proteomes" id="UP001454036"/>
    </source>
</evidence>
<gene>
    <name evidence="2" type="ORF">LIER_03524</name>
</gene>
<name>A0AAV3NTX2_LITER</name>
<dbReference type="AlphaFoldDB" id="A0AAV3NTX2"/>
<dbReference type="EMBL" id="BAABME010000426">
    <property type="protein sequence ID" value="GAA0142684.1"/>
    <property type="molecule type" value="Genomic_DNA"/>
</dbReference>
<evidence type="ECO:0000313" key="2">
    <source>
        <dbReference type="EMBL" id="GAA0142684.1"/>
    </source>
</evidence>
<accession>A0AAV3NTX2</accession>
<sequence>MKYLSGTFVMKNKEGFTSPGNKRSNDRSNLSDLLAIDRLVNENRDRLAKEAVRAEEAYVNHESYTTDDPPYTPTYSPLYTNSMFPEYGDTRSH</sequence>
<dbReference type="Proteomes" id="UP001454036">
    <property type="component" value="Unassembled WGS sequence"/>
</dbReference>
<reference evidence="2 3" key="1">
    <citation type="submission" date="2024-01" db="EMBL/GenBank/DDBJ databases">
        <title>The complete chloroplast genome sequence of Lithospermum erythrorhizon: insights into the phylogenetic relationship among Boraginaceae species and the maternal lineages of purple gromwells.</title>
        <authorList>
            <person name="Okada T."/>
            <person name="Watanabe K."/>
        </authorList>
    </citation>
    <scope>NUCLEOTIDE SEQUENCE [LARGE SCALE GENOMIC DNA]</scope>
</reference>
<proteinExistence type="predicted"/>
<comment type="caution">
    <text evidence="2">The sequence shown here is derived from an EMBL/GenBank/DDBJ whole genome shotgun (WGS) entry which is preliminary data.</text>
</comment>
<keyword evidence="3" id="KW-1185">Reference proteome</keyword>
<protein>
    <submittedName>
        <fullName evidence="2">Uncharacterized protein</fullName>
    </submittedName>
</protein>
<evidence type="ECO:0000256" key="1">
    <source>
        <dbReference type="SAM" id="MobiDB-lite"/>
    </source>
</evidence>
<feature type="compositionally biased region" description="Low complexity" evidence="1">
    <location>
        <begin position="66"/>
        <end position="80"/>
    </location>
</feature>